<gene>
    <name evidence="3" type="ORF">GCM10011333_05750</name>
</gene>
<evidence type="ECO:0000256" key="1">
    <source>
        <dbReference type="ARBA" id="ARBA00009981"/>
    </source>
</evidence>
<name>A0A8J2TVU1_9MICO</name>
<dbReference type="NCBIfam" id="TIGR01552">
    <property type="entry name" value="phd_fam"/>
    <property type="match status" value="1"/>
</dbReference>
<organism evidence="3 4">
    <name type="scientific">Sediminivirga luteola</name>
    <dbReference type="NCBI Taxonomy" id="1774748"/>
    <lineage>
        <taxon>Bacteria</taxon>
        <taxon>Bacillati</taxon>
        <taxon>Actinomycetota</taxon>
        <taxon>Actinomycetes</taxon>
        <taxon>Micrococcales</taxon>
        <taxon>Brevibacteriaceae</taxon>
        <taxon>Sediminivirga</taxon>
    </lineage>
</organism>
<protein>
    <recommendedName>
        <fullName evidence="2">Antitoxin</fullName>
    </recommendedName>
</protein>
<dbReference type="PANTHER" id="PTHR35377:SF4">
    <property type="entry name" value="PREVENT-HOST-DEATH FAMILY PROTEIN"/>
    <property type="match status" value="1"/>
</dbReference>
<dbReference type="PANTHER" id="PTHR35377">
    <property type="entry name" value="ANTITOXIN VAPB49-RELATED-RELATED"/>
    <property type="match status" value="1"/>
</dbReference>
<comment type="caution">
    <text evidence="3">The sequence shown here is derived from an EMBL/GenBank/DDBJ whole genome shotgun (WGS) entry which is preliminary data.</text>
</comment>
<keyword evidence="4" id="KW-1185">Reference proteome</keyword>
<dbReference type="InterPro" id="IPR051416">
    <property type="entry name" value="phD-YefM_TA_antitoxins"/>
</dbReference>
<dbReference type="Pfam" id="PF02604">
    <property type="entry name" value="PhdYeFM_antitox"/>
    <property type="match status" value="1"/>
</dbReference>
<dbReference type="InterPro" id="IPR036165">
    <property type="entry name" value="YefM-like_sf"/>
</dbReference>
<comment type="similarity">
    <text evidence="1 2">Belongs to the phD/YefM antitoxin family.</text>
</comment>
<dbReference type="InterPro" id="IPR006442">
    <property type="entry name" value="Antitoxin_Phd/YefM"/>
</dbReference>
<comment type="function">
    <text evidence="2">Antitoxin component of a type II toxin-antitoxin (TA) system.</text>
</comment>
<sequence>MTAGATRSVDRRHGSWAQWTNEWTKWGGGMESVNVHEAKTQFSKLMERAHAGEEIIVAKAGEPYARLVPLEKTKRRPPGGVTIIEDSGVFEPLPEDELLLWEGEGG</sequence>
<evidence type="ECO:0000313" key="3">
    <source>
        <dbReference type="EMBL" id="GGA05743.1"/>
    </source>
</evidence>
<proteinExistence type="inferred from homology"/>
<dbReference type="Gene3D" id="3.40.1620.10">
    <property type="entry name" value="YefM-like domain"/>
    <property type="match status" value="1"/>
</dbReference>
<evidence type="ECO:0000313" key="4">
    <source>
        <dbReference type="Proteomes" id="UP000616114"/>
    </source>
</evidence>
<dbReference type="SUPFAM" id="SSF143120">
    <property type="entry name" value="YefM-like"/>
    <property type="match status" value="1"/>
</dbReference>
<reference evidence="3" key="2">
    <citation type="submission" date="2020-09" db="EMBL/GenBank/DDBJ databases">
        <authorList>
            <person name="Sun Q."/>
            <person name="Zhou Y."/>
        </authorList>
    </citation>
    <scope>NUCLEOTIDE SEQUENCE</scope>
    <source>
        <strain evidence="3">CGMCC 1.12785</strain>
    </source>
</reference>
<reference evidence="3" key="1">
    <citation type="journal article" date="2014" name="Int. J. Syst. Evol. Microbiol.">
        <title>Complete genome sequence of Corynebacterium casei LMG S-19264T (=DSM 44701T), isolated from a smear-ripened cheese.</title>
        <authorList>
            <consortium name="US DOE Joint Genome Institute (JGI-PGF)"/>
            <person name="Walter F."/>
            <person name="Albersmeier A."/>
            <person name="Kalinowski J."/>
            <person name="Ruckert C."/>
        </authorList>
    </citation>
    <scope>NUCLEOTIDE SEQUENCE</scope>
    <source>
        <strain evidence="3">CGMCC 1.12785</strain>
    </source>
</reference>
<evidence type="ECO:0000256" key="2">
    <source>
        <dbReference type="RuleBase" id="RU362080"/>
    </source>
</evidence>
<dbReference type="Proteomes" id="UP000616114">
    <property type="component" value="Unassembled WGS sequence"/>
</dbReference>
<dbReference type="EMBL" id="BMFY01000002">
    <property type="protein sequence ID" value="GGA05743.1"/>
    <property type="molecule type" value="Genomic_DNA"/>
</dbReference>
<dbReference type="AlphaFoldDB" id="A0A8J2TVU1"/>
<accession>A0A8J2TVU1</accession>